<dbReference type="Proteomes" id="UP000188937">
    <property type="component" value="Chromosome"/>
</dbReference>
<dbReference type="OrthoDB" id="9802097at2"/>
<comment type="pathway">
    <text evidence="2">Cofactor biosynthesis; biotin biosynthesis; biotin from 7,8-diaminononanoate: step 1/2.</text>
</comment>
<keyword evidence="2" id="KW-0067">ATP-binding</keyword>
<keyword evidence="2" id="KW-0479">Metal-binding</keyword>
<keyword evidence="2" id="KW-0436">Ligase</keyword>
<dbReference type="Gene3D" id="3.40.50.150">
    <property type="entry name" value="Vaccinia Virus protein VP39"/>
    <property type="match status" value="1"/>
</dbReference>
<dbReference type="GO" id="GO:0009102">
    <property type="term" value="P:biotin biosynthetic process"/>
    <property type="evidence" value="ECO:0007669"/>
    <property type="project" value="UniProtKB-UniRule"/>
</dbReference>
<dbReference type="SUPFAM" id="SSF53335">
    <property type="entry name" value="S-adenosyl-L-methionine-dependent methyltransferases"/>
    <property type="match status" value="1"/>
</dbReference>
<dbReference type="CDD" id="cd02440">
    <property type="entry name" value="AdoMet_MTases"/>
    <property type="match status" value="1"/>
</dbReference>
<dbReference type="AlphaFoldDB" id="A0A1U9KIL5"/>
<evidence type="ECO:0000256" key="2">
    <source>
        <dbReference type="HAMAP-Rule" id="MF_00336"/>
    </source>
</evidence>
<dbReference type="HAMAP" id="MF_00336">
    <property type="entry name" value="BioD"/>
    <property type="match status" value="1"/>
</dbReference>
<dbReference type="NCBIfam" id="TIGR00347">
    <property type="entry name" value="bioD"/>
    <property type="match status" value="1"/>
</dbReference>
<feature type="active site" evidence="2">
    <location>
        <position position="300"/>
    </location>
</feature>
<dbReference type="InterPro" id="IPR004472">
    <property type="entry name" value="DTB_synth_BioD"/>
</dbReference>
<proteinExistence type="inferred from homology"/>
<keyword evidence="2" id="KW-0460">Magnesium</keyword>
<gene>
    <name evidence="2" type="primary">bioD</name>
    <name evidence="3" type="ORF">A0U92_13190</name>
</gene>
<dbReference type="GO" id="GO:0004141">
    <property type="term" value="F:dethiobiotin synthase activity"/>
    <property type="evidence" value="ECO:0007669"/>
    <property type="project" value="UniProtKB-UniRule"/>
</dbReference>
<feature type="binding site" evidence="2">
    <location>
        <position position="370"/>
    </location>
    <ligand>
        <name>Mg(2+)</name>
        <dbReference type="ChEBI" id="CHEBI:18420"/>
    </ligand>
</feature>
<comment type="catalytic activity">
    <reaction evidence="2">
        <text>(7R,8S)-7,8-diammoniononanoate + CO2 + ATP = (4R,5S)-dethiobiotin + ADP + phosphate + 3 H(+)</text>
        <dbReference type="Rhea" id="RHEA:15805"/>
        <dbReference type="ChEBI" id="CHEBI:15378"/>
        <dbReference type="ChEBI" id="CHEBI:16526"/>
        <dbReference type="ChEBI" id="CHEBI:30616"/>
        <dbReference type="ChEBI" id="CHEBI:43474"/>
        <dbReference type="ChEBI" id="CHEBI:149469"/>
        <dbReference type="ChEBI" id="CHEBI:149473"/>
        <dbReference type="ChEBI" id="CHEBI:456216"/>
        <dbReference type="EC" id="6.3.3.3"/>
    </reaction>
</comment>
<dbReference type="GO" id="GO:0005524">
    <property type="term" value="F:ATP binding"/>
    <property type="evidence" value="ECO:0007669"/>
    <property type="project" value="UniProtKB-UniRule"/>
</dbReference>
<dbReference type="GO" id="GO:0000287">
    <property type="term" value="F:magnesium ion binding"/>
    <property type="evidence" value="ECO:0007669"/>
    <property type="project" value="UniProtKB-UniRule"/>
</dbReference>
<comment type="subcellular location">
    <subcellularLocation>
        <location evidence="2">Cytoplasm</location>
    </subcellularLocation>
</comment>
<comment type="similarity">
    <text evidence="2">Belongs to the dethiobiotin synthetase family.</text>
</comment>
<feature type="binding site" evidence="2">
    <location>
        <position position="304"/>
    </location>
    <ligand>
        <name>substrate</name>
    </ligand>
</feature>
<keyword evidence="2" id="KW-0963">Cytoplasm</keyword>
<dbReference type="Pfam" id="PF13500">
    <property type="entry name" value="AAA_26"/>
    <property type="match status" value="1"/>
</dbReference>
<dbReference type="STRING" id="435.A0U92_13190"/>
<dbReference type="CDD" id="cd03109">
    <property type="entry name" value="DTBS"/>
    <property type="match status" value="1"/>
</dbReference>
<reference evidence="3 4" key="1">
    <citation type="submission" date="2016-03" db="EMBL/GenBank/DDBJ databases">
        <title>Acetic acid bacteria sequencing.</title>
        <authorList>
            <person name="Brandt J."/>
            <person name="Jakob F."/>
            <person name="Vogel R.F."/>
        </authorList>
    </citation>
    <scope>NUCLEOTIDE SEQUENCE [LARGE SCALE GENOMIC DNA]</scope>
    <source>
        <strain evidence="3 4">TMW2.1153</strain>
    </source>
</reference>
<keyword evidence="4" id="KW-1185">Reference proteome</keyword>
<feature type="binding site" evidence="2">
    <location>
        <position position="312"/>
    </location>
    <ligand>
        <name>Mg(2+)</name>
        <dbReference type="ChEBI" id="CHEBI:18420"/>
    </ligand>
</feature>
<comment type="subunit">
    <text evidence="2">Homodimer.</text>
</comment>
<dbReference type="InterPro" id="IPR027417">
    <property type="entry name" value="P-loop_NTPase"/>
</dbReference>
<dbReference type="Pfam" id="PF13489">
    <property type="entry name" value="Methyltransf_23"/>
    <property type="match status" value="1"/>
</dbReference>
<dbReference type="Gene3D" id="3.40.50.300">
    <property type="entry name" value="P-loop containing nucleotide triphosphate hydrolases"/>
    <property type="match status" value="1"/>
</dbReference>
<comment type="cofactor">
    <cofactor evidence="2">
        <name>Mg(2+)</name>
        <dbReference type="ChEBI" id="CHEBI:18420"/>
    </cofactor>
</comment>
<dbReference type="EC" id="6.3.3.3" evidence="2"/>
<feature type="binding site" evidence="2">
    <location>
        <begin position="280"/>
        <end position="285"/>
    </location>
    <ligand>
        <name>ATP</name>
        <dbReference type="ChEBI" id="CHEBI:30616"/>
    </ligand>
</feature>
<evidence type="ECO:0000313" key="3">
    <source>
        <dbReference type="EMBL" id="AQS85569.1"/>
    </source>
</evidence>
<dbReference type="GO" id="GO:0005737">
    <property type="term" value="C:cytoplasm"/>
    <property type="evidence" value="ECO:0007669"/>
    <property type="project" value="UniProtKB-SubCell"/>
</dbReference>
<name>A0A1U9KIL5_ACEAC</name>
<dbReference type="PANTHER" id="PTHR43210">
    <property type="entry name" value="DETHIOBIOTIN SYNTHETASE"/>
    <property type="match status" value="1"/>
</dbReference>
<dbReference type="UniPathway" id="UPA00078">
    <property type="reaction ID" value="UER00161"/>
</dbReference>
<accession>A0A1U9KIL5</accession>
<dbReference type="InterPro" id="IPR029063">
    <property type="entry name" value="SAM-dependent_MTases_sf"/>
</dbReference>
<dbReference type="EMBL" id="CP014692">
    <property type="protein sequence ID" value="AQS85569.1"/>
    <property type="molecule type" value="Genomic_DNA"/>
</dbReference>
<dbReference type="KEGG" id="aace:A0U92_13190"/>
<organism evidence="3 4">
    <name type="scientific">Acetobacter aceti</name>
    <dbReference type="NCBI Taxonomy" id="435"/>
    <lineage>
        <taxon>Bacteria</taxon>
        <taxon>Pseudomonadati</taxon>
        <taxon>Pseudomonadota</taxon>
        <taxon>Alphaproteobacteria</taxon>
        <taxon>Acetobacterales</taxon>
        <taxon>Acetobacteraceae</taxon>
        <taxon>Acetobacter</taxon>
        <taxon>Acetobacter subgen. Acetobacter</taxon>
    </lineage>
</organism>
<keyword evidence="2" id="KW-0547">Nucleotide-binding</keyword>
<feature type="binding site" evidence="2">
    <location>
        <position position="284"/>
    </location>
    <ligand>
        <name>Mg(2+)</name>
        <dbReference type="ChEBI" id="CHEBI:18420"/>
    </ligand>
</feature>
<feature type="binding site" evidence="2">
    <location>
        <begin position="370"/>
        <end position="373"/>
    </location>
    <ligand>
        <name>ATP</name>
        <dbReference type="ChEBI" id="CHEBI:30616"/>
    </ligand>
</feature>
<protein>
    <recommendedName>
        <fullName evidence="2">ATP-dependent dethiobiotin synthetase BioD</fullName>
        <ecNumber evidence="2">6.3.3.3</ecNumber>
    </recommendedName>
    <alternativeName>
        <fullName evidence="2">DTB synthetase</fullName>
        <shortName evidence="2">DTBS</shortName>
    </alternativeName>
    <alternativeName>
        <fullName evidence="2">Dethiobiotin synthase</fullName>
    </alternativeName>
</protein>
<dbReference type="RefSeq" id="WP_077813620.1">
    <property type="nucleotide sequence ID" value="NZ_CP014692.1"/>
</dbReference>
<comment type="function">
    <text evidence="2">Catalyzes a mechanistically unusual reaction, the ATP-dependent insertion of CO2 between the N7 and N8 nitrogen atoms of 7,8-diaminopelargonic acid (DAPA, also called 7,8-diammoniononanoate) to form a ureido ring.</text>
</comment>
<sequence>MVDKRPQTEPQRKAIAARFGAAGTYDSAAVMQRLVARRLLDRIVRSLNGRTPGRILEFGCGTGAFTALLKERWPEAELVATDLAPEMLERARARCGDDVSFAIMDAAAPALEGSFDLICGNLALQWIDPPELALSALYRLLAPGGLLAVSTLAADSFEEWRRAHLHEDVPSNIRVYPTRSTFQKGWPGNGGTPILHPPSGQWSFETFVEQTAGGLAFLRGLKRIGATTPVAGGQPLNAGALRKVVRRFDAEGAALTWDIAFGLFRRAPRAGIFVTGTDTGVGKTFISACLTKAWDALYWKPLQTGLADEAGDTPTVTALAGVATDRILPPADTFLAPLSPQAAAEAEGRAVDLSCLVLPMIQPERPLVVEGAGGVDVPVAKDQLLIDQIAEFGLPVVVVARSGLGTLNHTLLTLEALRQRGVGIAGVVLNGPLNPGNRAAIEEHGHTAVLAEVPFFENVSADSVKEAARLMPCWDDVEN</sequence>
<dbReference type="SUPFAM" id="SSF52540">
    <property type="entry name" value="P-loop containing nucleoside triphosphate hydrolases"/>
    <property type="match status" value="1"/>
</dbReference>
<comment type="caution">
    <text evidence="2">Lacks conserved residue(s) required for the propagation of feature annotation.</text>
</comment>
<evidence type="ECO:0000256" key="1">
    <source>
        <dbReference type="ARBA" id="ARBA00022756"/>
    </source>
</evidence>
<dbReference type="PANTHER" id="PTHR43210:SF5">
    <property type="entry name" value="DETHIOBIOTIN SYNTHETASE"/>
    <property type="match status" value="1"/>
</dbReference>
<feature type="binding site" evidence="2">
    <location>
        <position position="312"/>
    </location>
    <ligand>
        <name>ATP</name>
        <dbReference type="ChEBI" id="CHEBI:30616"/>
    </ligand>
</feature>
<evidence type="ECO:0000313" key="4">
    <source>
        <dbReference type="Proteomes" id="UP000188937"/>
    </source>
</evidence>
<keyword evidence="1 2" id="KW-0093">Biotin biosynthesis</keyword>